<keyword evidence="1" id="KW-1133">Transmembrane helix</keyword>
<sequence>MVLSAAVAGRRPMAVMLRRPWGAHGAANTRTRMLGDDDSRGVAVVTASCKYADMDSHHPQVPAPPTLNTASGRTPTGRWYFVLTILTAGLFAWVPFLHAAQRLNRPHLRRLAAVYGGVAVLMLALTGMTPVDAAGDPVGKVGGVLQFLTVVLSLATLGVACFQLAPLRREAYGLATPAPQPVAAADPAVAAVLAARARRAEARAIVTKDPLMARELGIGRPDRRRAYDDGGLVDLNGAPADVIATTCDIPASTAELFVQAREARGVAFSDVDEALILAEVPVQLWDQIRDRAILVP</sequence>
<feature type="transmembrane region" description="Helical" evidence="1">
    <location>
        <begin position="143"/>
        <end position="165"/>
    </location>
</feature>
<feature type="transmembrane region" description="Helical" evidence="1">
    <location>
        <begin position="112"/>
        <end position="131"/>
    </location>
</feature>
<organism evidence="2 3">
    <name type="scientific">Micromonospora inositola</name>
    <dbReference type="NCBI Taxonomy" id="47865"/>
    <lineage>
        <taxon>Bacteria</taxon>
        <taxon>Bacillati</taxon>
        <taxon>Actinomycetota</taxon>
        <taxon>Actinomycetes</taxon>
        <taxon>Micromonosporales</taxon>
        <taxon>Micromonosporaceae</taxon>
        <taxon>Micromonospora</taxon>
    </lineage>
</organism>
<keyword evidence="1" id="KW-0472">Membrane</keyword>
<evidence type="ECO:0008006" key="4">
    <source>
        <dbReference type="Google" id="ProtNLM"/>
    </source>
</evidence>
<dbReference type="EMBL" id="LT607754">
    <property type="protein sequence ID" value="SCG65621.1"/>
    <property type="molecule type" value="Genomic_DNA"/>
</dbReference>
<proteinExistence type="predicted"/>
<evidence type="ECO:0000313" key="3">
    <source>
        <dbReference type="Proteomes" id="UP000198221"/>
    </source>
</evidence>
<reference evidence="3" key="1">
    <citation type="submission" date="2016-06" db="EMBL/GenBank/DDBJ databases">
        <authorList>
            <person name="Varghese N."/>
            <person name="Submissions Spin"/>
        </authorList>
    </citation>
    <scope>NUCLEOTIDE SEQUENCE [LARGE SCALE GENOMIC DNA]</scope>
    <source>
        <strain evidence="3">DSM 43819</strain>
    </source>
</reference>
<dbReference type="AlphaFoldDB" id="A0A1C5J5U1"/>
<evidence type="ECO:0000256" key="1">
    <source>
        <dbReference type="SAM" id="Phobius"/>
    </source>
</evidence>
<name>A0A1C5J5U1_9ACTN</name>
<dbReference type="Proteomes" id="UP000198221">
    <property type="component" value="Chromosome I"/>
</dbReference>
<keyword evidence="1" id="KW-0812">Transmembrane</keyword>
<keyword evidence="3" id="KW-1185">Reference proteome</keyword>
<protein>
    <recommendedName>
        <fullName evidence="4">Helix-hairpin-helix motif-containing protein</fullName>
    </recommendedName>
</protein>
<feature type="transmembrane region" description="Helical" evidence="1">
    <location>
        <begin position="79"/>
        <end position="100"/>
    </location>
</feature>
<gene>
    <name evidence="2" type="ORF">GA0070613_4030</name>
</gene>
<accession>A0A1C5J5U1</accession>
<evidence type="ECO:0000313" key="2">
    <source>
        <dbReference type="EMBL" id="SCG65621.1"/>
    </source>
</evidence>